<evidence type="ECO:0000256" key="1">
    <source>
        <dbReference type="SAM" id="MobiDB-lite"/>
    </source>
</evidence>
<feature type="region of interest" description="Disordered" evidence="1">
    <location>
        <begin position="89"/>
        <end position="108"/>
    </location>
</feature>
<evidence type="ECO:0000313" key="2">
    <source>
        <dbReference type="EMBL" id="CAD5236094.1"/>
    </source>
</evidence>
<feature type="compositionally biased region" description="Basic and acidic residues" evidence="1">
    <location>
        <begin position="91"/>
        <end position="108"/>
    </location>
</feature>
<organism evidence="2 3">
    <name type="scientific">Klebsiella phage vB_KvM-Eowyn</name>
    <dbReference type="NCBI Taxonomy" id="2762819"/>
    <lineage>
        <taxon>Viruses</taxon>
        <taxon>Duplodnaviria</taxon>
        <taxon>Heunggongvirae</taxon>
        <taxon>Uroviricota</taxon>
        <taxon>Caudoviricetes</taxon>
        <taxon>Chimalliviridae</taxon>
        <taxon>Eowynvirus</taxon>
        <taxon>Eowynvirus eowyn</taxon>
    </lineage>
</organism>
<protein>
    <submittedName>
        <fullName evidence="2">Uncharacterized protein</fullName>
    </submittedName>
</protein>
<accession>A0A7R8MJE1</accession>
<keyword evidence="3" id="KW-1185">Reference proteome</keyword>
<proteinExistence type="predicted"/>
<evidence type="ECO:0000313" key="3">
    <source>
        <dbReference type="Proteomes" id="UP000596247"/>
    </source>
</evidence>
<dbReference type="EMBL" id="LR881104">
    <property type="protein sequence ID" value="CAD5236094.1"/>
    <property type="molecule type" value="Genomic_DNA"/>
</dbReference>
<dbReference type="Proteomes" id="UP000596247">
    <property type="component" value="Chromosome"/>
</dbReference>
<reference evidence="2 3" key="1">
    <citation type="submission" date="2020-09" db="EMBL/GenBank/DDBJ databases">
        <authorList>
            <person name="Jameson E."/>
        </authorList>
    </citation>
    <scope>NUCLEOTIDE SEQUENCE [LARGE SCALE GENOMIC DNA]</scope>
</reference>
<name>A0A7R8MJE1_9CAUD</name>
<sequence>MMEAYDTTYGLFDDRSGKIPPFASQLVHPNEALGVHTGWQLRMREYRAQRVWDLFGLGFTEFMALPRHMIEWILQECELANADGVNQAESEQTKLERTLAEEKKKAKK</sequence>
<gene>
    <name evidence="2" type="ORF">LLCLJKAH_00105</name>
</gene>